<dbReference type="Proteomes" id="UP000722791">
    <property type="component" value="Unassembled WGS sequence"/>
</dbReference>
<sequence length="213" mass="24419">MLKQYRNFFRSGWVSQKHVRPQRVSVVVTGGLGFGKKDNSKSCPCGSGQEYQACCQRYHKSLTVQAPTAEAVLRARFSAYVKKEWKYIVRTTHPANPNIKGTVSEDGKVRTTFEEDIKVSMYNCEFVRLQVLGQEQGADVREVLIDFQLDIRQKLDDKARKLDKPLPRTIHEKALFVFSDDGAWEFLRAVDSNWDRDKLKYRDAQEAAQPVAA</sequence>
<dbReference type="EMBL" id="BNCP01000037">
    <property type="protein sequence ID" value="GIL86844.1"/>
    <property type="molecule type" value="Genomic_DNA"/>
</dbReference>
<dbReference type="PANTHER" id="PTHR33747">
    <property type="entry name" value="UPF0225 PROTEIN SCO1677"/>
    <property type="match status" value="1"/>
</dbReference>
<dbReference type="PANTHER" id="PTHR33747:SF1">
    <property type="entry name" value="ADENYLATE CYCLASE-ASSOCIATED CAP C-TERMINAL DOMAIN-CONTAINING PROTEIN"/>
    <property type="match status" value="1"/>
</dbReference>
<dbReference type="SUPFAM" id="SSF54427">
    <property type="entry name" value="NTF2-like"/>
    <property type="match status" value="1"/>
</dbReference>
<dbReference type="AlphaFoldDB" id="A0A8J4LVV8"/>
<comment type="caution">
    <text evidence="3">The sequence shown here is derived from an EMBL/GenBank/DDBJ whole genome shotgun (WGS) entry which is preliminary data.</text>
</comment>
<organism evidence="3 4">
    <name type="scientific">Volvox reticuliferus</name>
    <dbReference type="NCBI Taxonomy" id="1737510"/>
    <lineage>
        <taxon>Eukaryota</taxon>
        <taxon>Viridiplantae</taxon>
        <taxon>Chlorophyta</taxon>
        <taxon>core chlorophytes</taxon>
        <taxon>Chlorophyceae</taxon>
        <taxon>CS clade</taxon>
        <taxon>Chlamydomonadales</taxon>
        <taxon>Volvocaceae</taxon>
        <taxon>Volvox</taxon>
    </lineage>
</organism>
<dbReference type="InterPro" id="IPR048469">
    <property type="entry name" value="YchJ-like_M"/>
</dbReference>
<dbReference type="Pfam" id="PF02810">
    <property type="entry name" value="SEC-C"/>
    <property type="match status" value="1"/>
</dbReference>
<name>A0A8J4LVV8_9CHLO</name>
<evidence type="ECO:0000259" key="1">
    <source>
        <dbReference type="Pfam" id="PF17775"/>
    </source>
</evidence>
<dbReference type="OrthoDB" id="514967at2759"/>
<dbReference type="InterPro" id="IPR004027">
    <property type="entry name" value="SEC_C_motif"/>
</dbReference>
<evidence type="ECO:0000313" key="4">
    <source>
        <dbReference type="Proteomes" id="UP000722791"/>
    </source>
</evidence>
<dbReference type="Pfam" id="PF17775">
    <property type="entry name" value="YchJ_M-like"/>
    <property type="match status" value="1"/>
</dbReference>
<protein>
    <recommendedName>
        <fullName evidence="1">YchJ-like middle NTF2-like domain-containing protein</fullName>
    </recommendedName>
</protein>
<dbReference type="Proteomes" id="UP000747110">
    <property type="component" value="Unassembled WGS sequence"/>
</dbReference>
<accession>A0A8J4LVV8</accession>
<keyword evidence="5" id="KW-1185">Reference proteome</keyword>
<reference evidence="3" key="1">
    <citation type="journal article" date="2021" name="Proc. Natl. Acad. Sci. U.S.A.">
        <title>Three genomes in the algal genus Volvox reveal the fate of a haploid sex-determining region after a transition to homothallism.</title>
        <authorList>
            <person name="Yamamoto K."/>
            <person name="Hamaji T."/>
            <person name="Kawai-Toyooka H."/>
            <person name="Matsuzaki R."/>
            <person name="Takahashi F."/>
            <person name="Nishimura Y."/>
            <person name="Kawachi M."/>
            <person name="Noguchi H."/>
            <person name="Minakuchi Y."/>
            <person name="Umen J.G."/>
            <person name="Toyoda A."/>
            <person name="Nozaki H."/>
        </authorList>
    </citation>
    <scope>NUCLEOTIDE SEQUENCE</scope>
    <source>
        <strain evidence="3">NIES-3785</strain>
        <strain evidence="2">NIES-3786</strain>
    </source>
</reference>
<evidence type="ECO:0000313" key="2">
    <source>
        <dbReference type="EMBL" id="GIL86844.1"/>
    </source>
</evidence>
<dbReference type="InterPro" id="IPR032710">
    <property type="entry name" value="NTF2-like_dom_sf"/>
</dbReference>
<dbReference type="Gene3D" id="3.10.450.50">
    <property type="match status" value="1"/>
</dbReference>
<evidence type="ECO:0000313" key="3">
    <source>
        <dbReference type="EMBL" id="GIM12197.1"/>
    </source>
</evidence>
<proteinExistence type="predicted"/>
<evidence type="ECO:0000313" key="5">
    <source>
        <dbReference type="Proteomes" id="UP000747110"/>
    </source>
</evidence>
<feature type="domain" description="YchJ-like middle NTF2-like" evidence="1">
    <location>
        <begin position="68"/>
        <end position="188"/>
    </location>
</feature>
<dbReference type="EMBL" id="BNCQ01000042">
    <property type="protein sequence ID" value="GIM12197.1"/>
    <property type="molecule type" value="Genomic_DNA"/>
</dbReference>
<gene>
    <name evidence="2" type="ORF">Vretifemale_14976</name>
    <name evidence="3" type="ORF">Vretimale_15599</name>
</gene>